<organism evidence="1">
    <name type="scientific">uncultured Caudovirales phage</name>
    <dbReference type="NCBI Taxonomy" id="2100421"/>
    <lineage>
        <taxon>Viruses</taxon>
        <taxon>Duplodnaviria</taxon>
        <taxon>Heunggongvirae</taxon>
        <taxon>Uroviricota</taxon>
        <taxon>Caudoviricetes</taxon>
        <taxon>Peduoviridae</taxon>
        <taxon>Maltschvirus</taxon>
        <taxon>Maltschvirus maltsch</taxon>
    </lineage>
</organism>
<gene>
    <name evidence="1" type="ORF">UFOVP845_45</name>
</gene>
<name>A0A6J5PC66_9CAUD</name>
<reference evidence="1" key="1">
    <citation type="submission" date="2020-04" db="EMBL/GenBank/DDBJ databases">
        <authorList>
            <person name="Chiriac C."/>
            <person name="Salcher M."/>
            <person name="Ghai R."/>
            <person name="Kavagutti S V."/>
        </authorList>
    </citation>
    <scope>NUCLEOTIDE SEQUENCE</scope>
</reference>
<sequence length="103" mass="11382">MAPPRRVITRDMIQAAKEQGWHLTMAANHYGMHRSSIAAACERFGIVLPMHSFSPQRVSKKSKVWVDIIDGETKPKVKLSASKASIERALAKQADAKRLQASG</sequence>
<protein>
    <submittedName>
        <fullName evidence="1">Uncharacterized protein</fullName>
    </submittedName>
</protein>
<accession>A0A6J5PC66</accession>
<evidence type="ECO:0000313" key="1">
    <source>
        <dbReference type="EMBL" id="CAB4166685.1"/>
    </source>
</evidence>
<proteinExistence type="predicted"/>
<dbReference type="EMBL" id="LR796781">
    <property type="protein sequence ID" value="CAB4166685.1"/>
    <property type="molecule type" value="Genomic_DNA"/>
</dbReference>